<feature type="domain" description="PH" evidence="8">
    <location>
        <begin position="1"/>
        <end position="24"/>
    </location>
</feature>
<dbReference type="InterPro" id="IPR001849">
    <property type="entry name" value="PH_domain"/>
</dbReference>
<name>A0A3P8P0T9_ASTCA</name>
<dbReference type="SMART" id="SM00233">
    <property type="entry name" value="PH"/>
    <property type="match status" value="5"/>
</dbReference>
<keyword evidence="6" id="KW-0862">Zinc</keyword>
<dbReference type="InterPro" id="IPR000159">
    <property type="entry name" value="RA_dom"/>
</dbReference>
<dbReference type="PROSITE" id="PS50115">
    <property type="entry name" value="ARFGAP"/>
    <property type="match status" value="1"/>
</dbReference>
<feature type="region of interest" description="Disordered" evidence="7">
    <location>
        <begin position="243"/>
        <end position="284"/>
    </location>
</feature>
<dbReference type="Pfam" id="PF00620">
    <property type="entry name" value="RhoGAP"/>
    <property type="match status" value="1"/>
</dbReference>
<dbReference type="OrthoDB" id="29546at2759"/>
<dbReference type="SMART" id="SM00324">
    <property type="entry name" value="RhoGAP"/>
    <property type="match status" value="1"/>
</dbReference>
<keyword evidence="5" id="KW-0677">Repeat</keyword>
<dbReference type="GO" id="GO:0005737">
    <property type="term" value="C:cytoplasm"/>
    <property type="evidence" value="ECO:0007669"/>
    <property type="project" value="UniProtKB-SubCell"/>
</dbReference>
<evidence type="ECO:0000313" key="13">
    <source>
        <dbReference type="Ensembl" id="ENSACLP00000010604.1"/>
    </source>
</evidence>
<dbReference type="Gene3D" id="1.10.555.10">
    <property type="entry name" value="Rho GTPase activation protein"/>
    <property type="match status" value="1"/>
</dbReference>
<feature type="domain" description="Arf-GAP" evidence="10">
    <location>
        <begin position="637"/>
        <end position="769"/>
    </location>
</feature>
<feature type="region of interest" description="Disordered" evidence="7">
    <location>
        <begin position="1598"/>
        <end position="1619"/>
    </location>
</feature>
<dbReference type="STRING" id="8154.ENSACLP00000010604"/>
<dbReference type="SUPFAM" id="SSF47769">
    <property type="entry name" value="SAM/Pointed domain"/>
    <property type="match status" value="1"/>
</dbReference>
<dbReference type="PROSITE" id="PS50105">
    <property type="entry name" value="SAM_DOMAIN"/>
    <property type="match status" value="1"/>
</dbReference>
<dbReference type="Gene3D" id="3.10.20.90">
    <property type="entry name" value="Phosphatidylinositol 3-kinase Catalytic Subunit, Chain A, domain 1"/>
    <property type="match status" value="1"/>
</dbReference>
<keyword evidence="2" id="KW-0343">GTPase activation</keyword>
<evidence type="ECO:0000259" key="8">
    <source>
        <dbReference type="PROSITE" id="PS50003"/>
    </source>
</evidence>
<dbReference type="PANTHER" id="PTHR45899:SF1">
    <property type="entry name" value="ARF-GAP WITH RHO-GAP DOMAIN, ANK REPEAT AND PH DOMAIN-CONTAINING PROTEIN 2"/>
    <property type="match status" value="1"/>
</dbReference>
<comment type="subcellular location">
    <subcellularLocation>
        <location evidence="1">Cytoplasm</location>
    </subcellularLocation>
</comment>
<dbReference type="InterPro" id="IPR001164">
    <property type="entry name" value="ArfGAP_dom"/>
</dbReference>
<evidence type="ECO:0000259" key="11">
    <source>
        <dbReference type="PROSITE" id="PS50200"/>
    </source>
</evidence>
<dbReference type="Pfam" id="PF00169">
    <property type="entry name" value="PH"/>
    <property type="match status" value="3"/>
</dbReference>
<reference evidence="13" key="2">
    <citation type="submission" date="2025-08" db="UniProtKB">
        <authorList>
            <consortium name="Ensembl"/>
        </authorList>
    </citation>
    <scope>IDENTIFICATION</scope>
</reference>
<dbReference type="InterPro" id="IPR037278">
    <property type="entry name" value="ARFGAP/RecO"/>
</dbReference>
<feature type="compositionally biased region" description="Basic and acidic residues" evidence="7">
    <location>
        <begin position="314"/>
        <end position="325"/>
    </location>
</feature>
<dbReference type="Pfam" id="PF00788">
    <property type="entry name" value="RA"/>
    <property type="match status" value="1"/>
</dbReference>
<dbReference type="GO" id="GO:0008270">
    <property type="term" value="F:zinc ion binding"/>
    <property type="evidence" value="ECO:0007669"/>
    <property type="project" value="UniProtKB-KW"/>
</dbReference>
<dbReference type="InterPro" id="IPR011993">
    <property type="entry name" value="PH-like_dom_sf"/>
</dbReference>
<evidence type="ECO:0000256" key="6">
    <source>
        <dbReference type="PROSITE-ProRule" id="PRU00288"/>
    </source>
</evidence>
<dbReference type="GO" id="GO:0005547">
    <property type="term" value="F:phosphatidylinositol-3,4,5-trisphosphate binding"/>
    <property type="evidence" value="ECO:0007669"/>
    <property type="project" value="InterPro"/>
</dbReference>
<dbReference type="PANTHER" id="PTHR45899">
    <property type="entry name" value="RHO GTPASE ACTIVATING PROTEIN AT 15B, ISOFORM C"/>
    <property type="match status" value="1"/>
</dbReference>
<feature type="region of interest" description="Disordered" evidence="7">
    <location>
        <begin position="530"/>
        <end position="551"/>
    </location>
</feature>
<dbReference type="GO" id="GO:0005096">
    <property type="term" value="F:GTPase activator activity"/>
    <property type="evidence" value="ECO:0007669"/>
    <property type="project" value="UniProtKB-KW"/>
</dbReference>
<evidence type="ECO:0000256" key="7">
    <source>
        <dbReference type="SAM" id="MobiDB-lite"/>
    </source>
</evidence>
<dbReference type="GO" id="GO:0007165">
    <property type="term" value="P:signal transduction"/>
    <property type="evidence" value="ECO:0007669"/>
    <property type="project" value="InterPro"/>
</dbReference>
<feature type="domain" description="PH" evidence="8">
    <location>
        <begin position="851"/>
        <end position="961"/>
    </location>
</feature>
<reference evidence="13" key="1">
    <citation type="submission" date="2018-05" db="EMBL/GenBank/DDBJ databases">
        <authorList>
            <person name="Datahose"/>
        </authorList>
    </citation>
    <scope>NUCLEOTIDE SEQUENCE</scope>
</reference>
<feature type="domain" description="PH" evidence="8">
    <location>
        <begin position="441"/>
        <end position="533"/>
    </location>
</feature>
<feature type="compositionally biased region" description="Polar residues" evidence="7">
    <location>
        <begin position="1525"/>
        <end position="1534"/>
    </location>
</feature>
<dbReference type="Pfam" id="PF00536">
    <property type="entry name" value="SAM_1"/>
    <property type="match status" value="1"/>
</dbReference>
<feature type="domain" description="SAM" evidence="9">
    <location>
        <begin position="7"/>
        <end position="71"/>
    </location>
</feature>
<dbReference type="Bgee" id="ENSACLG00000007249">
    <property type="expression patterns" value="Expressed in anal fin and 5 other cell types or tissues"/>
</dbReference>
<dbReference type="CDD" id="cd08856">
    <property type="entry name" value="ArfGap_ARAP2"/>
    <property type="match status" value="1"/>
</dbReference>
<reference evidence="13" key="3">
    <citation type="submission" date="2025-09" db="UniProtKB">
        <authorList>
            <consortium name="Ensembl"/>
        </authorList>
    </citation>
    <scope>IDENTIFICATION</scope>
</reference>
<sequence length="1691" mass="188952">MMFAAPEPSKEIVEWLSSLRLSHYAPFFHQGGYKSLEDCMDLTEESLLELKVLPTGHRRRILRSLEALGFKQLSGGEDESEEDGAKNLREPVPYPRHIFLKDRKRGASCQQPKEQSNHDLEASQSLPPGAGLGEKAENLPRSSYLVPPRPAPRNPKNIQKSAQTCLPASACSNSSSESLSASEIPDREITTEDPLHGTNSIACSGDDGGFQGEMVENSIYERPPNLNPPVGQRLSRSYKLRHRPVPEIPNPTTVPLQDSAPPSQTTSPEHLTSSDGPTGANGIQKAPLQRTLTPIAPYGEIFLFNTPKSAPDQGAKEEPHKGLKDKIKRRKQRKKTPLKKESKEKMSPPAPAIPDPYGDDYSTVDECAAVLPQACVDQSFSKTPDPAAAVGPAASGSNNKSLIMVNCDLYSQAADSVGAAEKSGLPDISPYACFYGVPKRQVLKVGWLDKLSPQGKCVFQRRWVRFDGESLTYYNNDKEMYSKGMILASAIRQVRGLGDNKFEVVTSLRTFIFRAEREGERQEWMETLQTATRPPACGSQKRSGTLPHASSTNKRGLLELRGYKGRVLVSLAGSKVRLCKTEQDYKAGLAVAEVELTAANIRDLDRRGFEINTPFKNFCFTAESEREKQEWIEAVKESIAETLYDYEVAEKIWFKEANRSCADCRAPQPEWASVNLGVVICKKCAGQHRSLGPSISKVRSLKLDSSVWSNELVELFLEVGNKNANSFWAANLPLEEDLYREASAEQRATFIRRKYRERKYTSVLEGFNDLEHLNKALCAAVVSSDVLQTMALVFSGADVMCATGDPTYSTPYLLAQRAGQKLQMEFLHQNKLCAFPRLDQWSENACLPEASIFMDGFLYISSSSTKATLDRRGRDDMARRWCTLEGGFLSYYESERSPSAIGRVDATEVISLAVNHTETMTGAGAVFTVELYLQTERLLIFGAETQETQHDWIQALTKCFIPPKVEGLVRKESELIGRLHYKEGHDLYYWRMGWFMLEGSSLHFSSGEEEGEEEVLQLKQLQELTVSTHTEGEDKIQVLLMVACGRTVYIHGFNKMDFTVWHSAIKLAAGTDGNALGDQQLTKNGVPIIVDSCIAFVTQYGLCQEGVYQRPGNPGRVSHLLEEFTHDARNVKLREKEHQLQDVTDTLKSFLSQAEDALLTKELYPYWVSALDEKSERQRVKKYSAFIESLPKINRSTLEALLQHLYRIQQCSHLNRMPSEKLASVFSSCLFQTRGQTTQEISVVHDLISNYITLFSVSEDQVQQMERENSFITRWNDKKDTTFAPAGDLIFEVYLEKREPEKCCLIKVSPSMRPTELAETALNMRNVAVNADDFWTTFEVIENGELERPLHHSEKILEQVLEWSSLDYPSSAFLVIKKFVGFKLLGEDQKHFLKGDYLKFSDGCSKLLSGHKFQDKYVVLHSEKLLLYRDIKSAKAEKTIPLKDVKCYLGLKKRLKPPTNWGFTICTDKQQLHFCCDKRETQVNWVTDIIRMKYGSDLHASTNSKEMADHKSTRGGALTEGSKVLPQNLNSSKQTTERRVSLGDGEWRPAKDPSPHFKSNTIGAPKSNPIAVPKSNTIGAPKSSTMGAPKSNPIAVPKSNTIGAPKSNEPFKPPAIPSRRTSVDVCLPLRLPSPSSSRHMQPMPLPVLPQSGCKTVNKRPALGGEAILPPNLLNELNSVLNKTGRTNKNND</sequence>
<dbReference type="RefSeq" id="XP_026017931.1">
    <property type="nucleotide sequence ID" value="XM_026162146.1"/>
</dbReference>
<feature type="region of interest" description="Disordered" evidence="7">
    <location>
        <begin position="1501"/>
        <end position="1572"/>
    </location>
</feature>
<feature type="compositionally biased region" description="Polar residues" evidence="7">
    <location>
        <begin position="540"/>
        <end position="551"/>
    </location>
</feature>
<dbReference type="PRINTS" id="PR00405">
    <property type="entry name" value="REVINTRACTNG"/>
</dbReference>
<dbReference type="InterPro" id="IPR038508">
    <property type="entry name" value="ArfGAP_dom_sf"/>
</dbReference>
<evidence type="ECO:0000256" key="4">
    <source>
        <dbReference type="ARBA" id="ARBA00022553"/>
    </source>
</evidence>
<dbReference type="InterPro" id="IPR037858">
    <property type="entry name" value="RhoGAP_ARAP"/>
</dbReference>
<keyword evidence="3" id="KW-0963">Cytoplasm</keyword>
<feature type="domain" description="Rho-GAP" evidence="12">
    <location>
        <begin position="1079"/>
        <end position="1255"/>
    </location>
</feature>
<dbReference type="SUPFAM" id="SSF48350">
    <property type="entry name" value="GTPase activation domain, GAP"/>
    <property type="match status" value="1"/>
</dbReference>
<dbReference type="GeneTree" id="ENSGT00940000167169"/>
<feature type="compositionally biased region" description="Basic residues" evidence="7">
    <location>
        <begin position="326"/>
        <end position="337"/>
    </location>
</feature>
<dbReference type="SUPFAM" id="SSF50729">
    <property type="entry name" value="PH domain-like"/>
    <property type="match status" value="5"/>
</dbReference>
<evidence type="ECO:0000256" key="3">
    <source>
        <dbReference type="ARBA" id="ARBA00022490"/>
    </source>
</evidence>
<dbReference type="PROSITE" id="PS50238">
    <property type="entry name" value="RHOGAP"/>
    <property type="match status" value="1"/>
</dbReference>
<keyword evidence="6" id="KW-0863">Zinc-finger</keyword>
<protein>
    <recommendedName>
        <fullName evidence="15">ArfGAP with RhoGAP domain, ankyrin repeat and PH domain 2</fullName>
    </recommendedName>
</protein>
<dbReference type="Gene3D" id="1.10.220.150">
    <property type="entry name" value="Arf GTPase activating protein"/>
    <property type="match status" value="1"/>
</dbReference>
<feature type="compositionally biased region" description="Basic and acidic residues" evidence="7">
    <location>
        <begin position="1535"/>
        <end position="1555"/>
    </location>
</feature>
<dbReference type="CTD" id="116984"/>
<evidence type="ECO:0008006" key="15">
    <source>
        <dbReference type="Google" id="ProtNLM"/>
    </source>
</evidence>
<dbReference type="Proteomes" id="UP000265100">
    <property type="component" value="Chromosome 3"/>
</dbReference>
<keyword evidence="4" id="KW-0597">Phosphoprotein</keyword>
<dbReference type="Gene3D" id="1.10.150.50">
    <property type="entry name" value="Transcription Factor, Ets-1"/>
    <property type="match status" value="1"/>
</dbReference>
<dbReference type="Pfam" id="PF01412">
    <property type="entry name" value="ArfGap"/>
    <property type="match status" value="1"/>
</dbReference>
<dbReference type="InterPro" id="IPR013761">
    <property type="entry name" value="SAM/pointed_sf"/>
</dbReference>
<dbReference type="CDD" id="cd04385">
    <property type="entry name" value="RhoGAP_ARAP"/>
    <property type="match status" value="1"/>
</dbReference>
<dbReference type="SUPFAM" id="SSF57863">
    <property type="entry name" value="ArfGap/RecO-like zinc finger"/>
    <property type="match status" value="1"/>
</dbReference>
<dbReference type="Gene3D" id="2.30.29.30">
    <property type="entry name" value="Pleckstrin-homology domain (PH domain)/Phosphotyrosine-binding domain (PTB)"/>
    <property type="match status" value="4"/>
</dbReference>
<feature type="domain" description="PH" evidence="8">
    <location>
        <begin position="1390"/>
        <end position="1494"/>
    </location>
</feature>
<dbReference type="SMART" id="SM00105">
    <property type="entry name" value="ArfGap"/>
    <property type="match status" value="1"/>
</dbReference>
<organism evidence="13 14">
    <name type="scientific">Astatotilapia calliptera</name>
    <name type="common">Eastern happy</name>
    <name type="synonym">Chromis callipterus</name>
    <dbReference type="NCBI Taxonomy" id="8154"/>
    <lineage>
        <taxon>Eukaryota</taxon>
        <taxon>Metazoa</taxon>
        <taxon>Chordata</taxon>
        <taxon>Craniata</taxon>
        <taxon>Vertebrata</taxon>
        <taxon>Euteleostomi</taxon>
        <taxon>Actinopterygii</taxon>
        <taxon>Neopterygii</taxon>
        <taxon>Teleostei</taxon>
        <taxon>Neoteleostei</taxon>
        <taxon>Acanthomorphata</taxon>
        <taxon>Ovalentaria</taxon>
        <taxon>Cichlomorphae</taxon>
        <taxon>Cichliformes</taxon>
        <taxon>Cichlidae</taxon>
        <taxon>African cichlids</taxon>
        <taxon>Pseudocrenilabrinae</taxon>
        <taxon>Haplochromini</taxon>
        <taxon>Astatotilapia</taxon>
    </lineage>
</organism>
<feature type="compositionally biased region" description="Basic and acidic residues" evidence="7">
    <location>
        <begin position="184"/>
        <end position="195"/>
    </location>
</feature>
<dbReference type="InterPro" id="IPR052227">
    <property type="entry name" value="Arf-Rho-GAP_ANK-PH_domain"/>
</dbReference>
<evidence type="ECO:0000259" key="12">
    <source>
        <dbReference type="PROSITE" id="PS50238"/>
    </source>
</evidence>
<dbReference type="SMART" id="SM00454">
    <property type="entry name" value="SAM"/>
    <property type="match status" value="1"/>
</dbReference>
<dbReference type="PROSITE" id="PS50200">
    <property type="entry name" value="RA"/>
    <property type="match status" value="1"/>
</dbReference>
<feature type="domain" description="PH" evidence="8">
    <location>
        <begin position="551"/>
        <end position="640"/>
    </location>
</feature>
<evidence type="ECO:0000256" key="1">
    <source>
        <dbReference type="ARBA" id="ARBA00004496"/>
    </source>
</evidence>
<feature type="compositionally biased region" description="Low complexity" evidence="7">
    <location>
        <begin position="168"/>
        <end position="182"/>
    </location>
</feature>
<dbReference type="OMA" id="FAHSCET"/>
<dbReference type="InterPro" id="IPR000198">
    <property type="entry name" value="RhoGAP_dom"/>
</dbReference>
<feature type="compositionally biased region" description="Polar residues" evidence="7">
    <location>
        <begin position="156"/>
        <end position="166"/>
    </location>
</feature>
<evidence type="ECO:0000259" key="9">
    <source>
        <dbReference type="PROSITE" id="PS50105"/>
    </source>
</evidence>
<evidence type="ECO:0000256" key="2">
    <source>
        <dbReference type="ARBA" id="ARBA00022468"/>
    </source>
</evidence>
<evidence type="ECO:0000256" key="5">
    <source>
        <dbReference type="ARBA" id="ARBA00022737"/>
    </source>
</evidence>
<feature type="region of interest" description="Disordered" evidence="7">
    <location>
        <begin position="74"/>
        <end position="212"/>
    </location>
</feature>
<evidence type="ECO:0000313" key="14">
    <source>
        <dbReference type="Proteomes" id="UP000265100"/>
    </source>
</evidence>
<dbReference type="InterPro" id="IPR001660">
    <property type="entry name" value="SAM"/>
</dbReference>
<dbReference type="PROSITE" id="PS50003">
    <property type="entry name" value="PH_DOMAIN"/>
    <property type="match status" value="5"/>
</dbReference>
<keyword evidence="14" id="KW-1185">Reference proteome</keyword>
<accession>A0A3P8P0T9</accession>
<feature type="compositionally biased region" description="Polar residues" evidence="7">
    <location>
        <begin position="250"/>
        <end position="276"/>
    </location>
</feature>
<feature type="domain" description="Ras-associating" evidence="11">
    <location>
        <begin position="1287"/>
        <end position="1380"/>
    </location>
</feature>
<dbReference type="InterPro" id="IPR008936">
    <property type="entry name" value="Rho_GTPase_activation_prot"/>
</dbReference>
<feature type="region of interest" description="Disordered" evidence="7">
    <location>
        <begin position="304"/>
        <end position="358"/>
    </location>
</feature>
<dbReference type="Ensembl" id="ENSACLT00000010855.2">
    <property type="protein sequence ID" value="ENSACLP00000010604.1"/>
    <property type="gene ID" value="ENSACLG00000007249.2"/>
</dbReference>
<evidence type="ECO:0000259" key="10">
    <source>
        <dbReference type="PROSITE" id="PS50115"/>
    </source>
</evidence>
<dbReference type="GeneID" id="113018775"/>
<keyword evidence="6" id="KW-0479">Metal-binding</keyword>
<dbReference type="CDD" id="cd13256">
    <property type="entry name" value="PH3_ARAP"/>
    <property type="match status" value="1"/>
</dbReference>
<proteinExistence type="predicted"/>